<dbReference type="PANTHER" id="PTHR10196">
    <property type="entry name" value="SUGAR KINASE"/>
    <property type="match status" value="1"/>
</dbReference>
<feature type="domain" description="Carbohydrate kinase FGGY N-terminal" evidence="12">
    <location>
        <begin position="15"/>
        <end position="258"/>
    </location>
</feature>
<keyword evidence="5" id="KW-0547">Nucleotide-binding</keyword>
<comment type="pathway">
    <text evidence="1">Polyol metabolism; glycerol degradation via glycerol kinase pathway; sn-glycerol 3-phosphate from glycerol: step 1/1.</text>
</comment>
<evidence type="ECO:0000256" key="10">
    <source>
        <dbReference type="ARBA" id="ARBA00052101"/>
    </source>
</evidence>
<dbReference type="PANTHER" id="PTHR10196:SF69">
    <property type="entry name" value="GLYCEROL KINASE"/>
    <property type="match status" value="1"/>
</dbReference>
<evidence type="ECO:0000256" key="8">
    <source>
        <dbReference type="ARBA" id="ARBA00022840"/>
    </source>
</evidence>
<dbReference type="InterPro" id="IPR043129">
    <property type="entry name" value="ATPase_NBD"/>
</dbReference>
<dbReference type="SUPFAM" id="SSF53067">
    <property type="entry name" value="Actin-like ATPase domain"/>
    <property type="match status" value="2"/>
</dbReference>
<evidence type="ECO:0000256" key="2">
    <source>
        <dbReference type="ARBA" id="ARBA00009156"/>
    </source>
</evidence>
<dbReference type="GO" id="GO:0005739">
    <property type="term" value="C:mitochondrion"/>
    <property type="evidence" value="ECO:0007669"/>
    <property type="project" value="TreeGrafter"/>
</dbReference>
<keyword evidence="14" id="KW-1185">Reference proteome</keyword>
<evidence type="ECO:0000259" key="12">
    <source>
        <dbReference type="Pfam" id="PF00370"/>
    </source>
</evidence>
<dbReference type="Gene3D" id="3.30.420.40">
    <property type="match status" value="2"/>
</dbReference>
<dbReference type="GO" id="GO:0004370">
    <property type="term" value="F:glycerol kinase activity"/>
    <property type="evidence" value="ECO:0007669"/>
    <property type="project" value="UniProtKB-EC"/>
</dbReference>
<dbReference type="GO" id="GO:0046167">
    <property type="term" value="P:glycerol-3-phosphate biosynthetic process"/>
    <property type="evidence" value="ECO:0007669"/>
    <property type="project" value="TreeGrafter"/>
</dbReference>
<dbReference type="GO" id="GO:0005524">
    <property type="term" value="F:ATP binding"/>
    <property type="evidence" value="ECO:0007669"/>
    <property type="project" value="UniProtKB-KW"/>
</dbReference>
<evidence type="ECO:0000256" key="7">
    <source>
        <dbReference type="ARBA" id="ARBA00022798"/>
    </source>
</evidence>
<dbReference type="GO" id="GO:0006641">
    <property type="term" value="P:triglyceride metabolic process"/>
    <property type="evidence" value="ECO:0007669"/>
    <property type="project" value="TreeGrafter"/>
</dbReference>
<comment type="catalytic activity">
    <reaction evidence="10">
        <text>glycerol + ATP = sn-glycerol 3-phosphate + ADP + H(+)</text>
        <dbReference type="Rhea" id="RHEA:21644"/>
        <dbReference type="ChEBI" id="CHEBI:15378"/>
        <dbReference type="ChEBI" id="CHEBI:17754"/>
        <dbReference type="ChEBI" id="CHEBI:30616"/>
        <dbReference type="ChEBI" id="CHEBI:57597"/>
        <dbReference type="ChEBI" id="CHEBI:456216"/>
        <dbReference type="EC" id="2.7.1.30"/>
    </reaction>
</comment>
<evidence type="ECO:0000256" key="4">
    <source>
        <dbReference type="ARBA" id="ARBA00022679"/>
    </source>
</evidence>
<name>A0A7R9LBS9_9ACAR</name>
<dbReference type="GO" id="GO:0019563">
    <property type="term" value="P:glycerol catabolic process"/>
    <property type="evidence" value="ECO:0007669"/>
    <property type="project" value="UniProtKB-UniPathway"/>
</dbReference>
<evidence type="ECO:0000256" key="9">
    <source>
        <dbReference type="ARBA" id="ARBA00043149"/>
    </source>
</evidence>
<dbReference type="InterPro" id="IPR018483">
    <property type="entry name" value="Carb_kinase_FGGY_CS"/>
</dbReference>
<dbReference type="EC" id="2.7.1.30" evidence="3"/>
<dbReference type="InterPro" id="IPR018484">
    <property type="entry name" value="FGGY_N"/>
</dbReference>
<organism evidence="13">
    <name type="scientific">Medioppia subpectinata</name>
    <dbReference type="NCBI Taxonomy" id="1979941"/>
    <lineage>
        <taxon>Eukaryota</taxon>
        <taxon>Metazoa</taxon>
        <taxon>Ecdysozoa</taxon>
        <taxon>Arthropoda</taxon>
        <taxon>Chelicerata</taxon>
        <taxon>Arachnida</taxon>
        <taxon>Acari</taxon>
        <taxon>Acariformes</taxon>
        <taxon>Sarcoptiformes</taxon>
        <taxon>Oribatida</taxon>
        <taxon>Brachypylina</taxon>
        <taxon>Oppioidea</taxon>
        <taxon>Oppiidae</taxon>
        <taxon>Medioppia</taxon>
    </lineage>
</organism>
<keyword evidence="8" id="KW-0067">ATP-binding</keyword>
<keyword evidence="7" id="KW-0319">Glycerol metabolism</keyword>
<evidence type="ECO:0000256" key="3">
    <source>
        <dbReference type="ARBA" id="ARBA00012099"/>
    </source>
</evidence>
<keyword evidence="6" id="KW-0418">Kinase</keyword>
<dbReference type="EMBL" id="OC875767">
    <property type="protein sequence ID" value="CAD7638688.1"/>
    <property type="molecule type" value="Genomic_DNA"/>
</dbReference>
<evidence type="ECO:0000256" key="1">
    <source>
        <dbReference type="ARBA" id="ARBA00005190"/>
    </source>
</evidence>
<keyword evidence="4" id="KW-0808">Transferase</keyword>
<comment type="similarity">
    <text evidence="2">Belongs to the FGGY kinase family.</text>
</comment>
<dbReference type="UniPathway" id="UPA00618">
    <property type="reaction ID" value="UER00672"/>
</dbReference>
<dbReference type="Pfam" id="PF00370">
    <property type="entry name" value="FGGY_N"/>
    <property type="match status" value="1"/>
</dbReference>
<dbReference type="OrthoDB" id="6481451at2759"/>
<dbReference type="Proteomes" id="UP000759131">
    <property type="component" value="Unassembled WGS sequence"/>
</dbReference>
<feature type="non-terminal residue" evidence="13">
    <location>
        <position position="1"/>
    </location>
</feature>
<dbReference type="PROSITE" id="PS00933">
    <property type="entry name" value="FGGY_KINASES_1"/>
    <property type="match status" value="1"/>
</dbReference>
<reference evidence="13" key="1">
    <citation type="submission" date="2020-11" db="EMBL/GenBank/DDBJ databases">
        <authorList>
            <person name="Tran Van P."/>
        </authorList>
    </citation>
    <scope>NUCLEOTIDE SEQUENCE</scope>
</reference>
<evidence type="ECO:0000256" key="11">
    <source>
        <dbReference type="ARBA" id="ARBA00071571"/>
    </source>
</evidence>
<accession>A0A7R9LBS9</accession>
<sequence>MSENMDPLVGVVEHSTNFVRFSVFVAQSGQMITYYQLEVNKILPREGWIEQDPVQIYETVLQCIEVVTYKLSQLDIDLDQIKCIGITNERESTVVWDKITGQPFYNCIVWLDNRTSDLVEKIIDDIPGRDINWLKKKTGLPISTYFSAPKLRWLIDNVPPIREAIDDQRLLFGTIDTWLLWKLTGQHSTDVTNASRTMLMDVESCQWDPYLLDFFRLPANILPEIKSSSDYFGDLLVSELKGVPVTGVISDQSAALVGQKCFGLGQTKVTCGTGCHIIQNIGSGPIHGALEGVPKEAKHNLLITIAYKLGAQPACYALEGSAAIAGAAITWLRDNLEVIKHYGDVESIAQMEESCGGVYFVPAFQGMC</sequence>
<evidence type="ECO:0000313" key="14">
    <source>
        <dbReference type="Proteomes" id="UP000759131"/>
    </source>
</evidence>
<evidence type="ECO:0000256" key="5">
    <source>
        <dbReference type="ARBA" id="ARBA00022741"/>
    </source>
</evidence>
<gene>
    <name evidence="13" type="ORF">OSB1V03_LOCUS17491</name>
</gene>
<evidence type="ECO:0000256" key="6">
    <source>
        <dbReference type="ARBA" id="ARBA00022777"/>
    </source>
</evidence>
<evidence type="ECO:0000313" key="13">
    <source>
        <dbReference type="EMBL" id="CAD7638688.1"/>
    </source>
</evidence>
<dbReference type="FunFam" id="3.30.420.40:FF:000177">
    <property type="entry name" value="Glycerol kinase"/>
    <property type="match status" value="1"/>
</dbReference>
<dbReference type="AlphaFoldDB" id="A0A7R9LBS9"/>
<protein>
    <recommendedName>
        <fullName evidence="11">Probable glycerol kinase</fullName>
        <ecNumber evidence="3">2.7.1.30</ecNumber>
    </recommendedName>
    <alternativeName>
        <fullName evidence="9">ATP:glycerol 3-phosphotransferase</fullName>
    </alternativeName>
</protein>
<proteinExistence type="inferred from homology"/>
<dbReference type="EMBL" id="CAJPIZ010021192">
    <property type="protein sequence ID" value="CAG2117538.1"/>
    <property type="molecule type" value="Genomic_DNA"/>
</dbReference>